<organism evidence="1 2">
    <name type="scientific">Fusarium pseudograminearum (strain CS3096)</name>
    <name type="common">Wheat and barley crown-rot fungus</name>
    <dbReference type="NCBI Taxonomy" id="1028729"/>
    <lineage>
        <taxon>Eukaryota</taxon>
        <taxon>Fungi</taxon>
        <taxon>Dikarya</taxon>
        <taxon>Ascomycota</taxon>
        <taxon>Pezizomycotina</taxon>
        <taxon>Sordariomycetes</taxon>
        <taxon>Hypocreomycetidae</taxon>
        <taxon>Hypocreales</taxon>
        <taxon>Nectriaceae</taxon>
        <taxon>Fusarium</taxon>
    </lineage>
</organism>
<comment type="caution">
    <text evidence="1">The sequence shown here is derived from an EMBL/GenBank/DDBJ whole genome shotgun (WGS) entry which is preliminary data.</text>
</comment>
<dbReference type="Gene3D" id="2.40.70.10">
    <property type="entry name" value="Acid Proteases"/>
    <property type="match status" value="2"/>
</dbReference>
<dbReference type="SUPFAM" id="SSF50630">
    <property type="entry name" value="Acid proteases"/>
    <property type="match status" value="1"/>
</dbReference>
<dbReference type="KEGG" id="fpu:FPSE_03714"/>
<dbReference type="AlphaFoldDB" id="K3VM34"/>
<proteinExistence type="predicted"/>
<evidence type="ECO:0000313" key="1">
    <source>
        <dbReference type="EMBL" id="EKJ76082.1"/>
    </source>
</evidence>
<dbReference type="EMBL" id="AFNW01000078">
    <property type="protein sequence ID" value="EKJ76082.1"/>
    <property type="molecule type" value="Genomic_DNA"/>
</dbReference>
<dbReference type="InterPro" id="IPR021109">
    <property type="entry name" value="Peptidase_aspartic_dom_sf"/>
</dbReference>
<gene>
    <name evidence="1" type="ORF">FPSE_03714</name>
</gene>
<accession>K3VM34</accession>
<evidence type="ECO:0000313" key="2">
    <source>
        <dbReference type="Proteomes" id="UP000007978"/>
    </source>
</evidence>
<dbReference type="CDD" id="cd00303">
    <property type="entry name" value="retropepsin_like"/>
    <property type="match status" value="2"/>
</dbReference>
<dbReference type="RefSeq" id="XP_009255108.1">
    <property type="nucleotide sequence ID" value="XM_009256833.1"/>
</dbReference>
<keyword evidence="2" id="KW-1185">Reference proteome</keyword>
<name>K3VM34_FUSPC</name>
<dbReference type="eggNOG" id="ENOG502RBJ4">
    <property type="taxonomic scope" value="Eukaryota"/>
</dbReference>
<dbReference type="OrthoDB" id="6079484at2759"/>
<dbReference type="Proteomes" id="UP000007978">
    <property type="component" value="Chromosome 2"/>
</dbReference>
<reference evidence="1 2" key="1">
    <citation type="journal article" date="2012" name="PLoS Pathog.">
        <title>Comparative pathogenomics reveals horizontally acquired novel virulence genes in fungi infecting cereal hosts.</title>
        <authorList>
            <person name="Gardiner D.M."/>
            <person name="McDonald M.C."/>
            <person name="Covarelli L."/>
            <person name="Solomon P.S."/>
            <person name="Rusu A.G."/>
            <person name="Marshall M."/>
            <person name="Kazan K."/>
            <person name="Chakraborty S."/>
            <person name="McDonald B.A."/>
            <person name="Manners J.M."/>
        </authorList>
    </citation>
    <scope>NUCLEOTIDE SEQUENCE [LARGE SCALE GENOMIC DNA]</scope>
    <source>
        <strain evidence="1 2">CS3096</strain>
    </source>
</reference>
<sequence>MQPPQAGQRSELQPLRDYKKPFKFKMPNSETTRTLHLELPTPFKKDNGLADSGLVHNGPTSSKYGGSQSFLRPRDEIGLSESPLVYVPQIKDLAPRRRKVVWVWVCCVCQRPLQAGSCPPCLECPICKKRRRFSTETTHVSDKVEEPTKHPPAFVALNERPRATSITWPSGDIKTGGTPCYEVPGFINGIAINGLPDSGSSVDCVSEMFIQRHSMKLEITRSQMIRLPGGSNAESVGKFMGYFKFQNEERVYRREFHVLRNCVYDLVLGREFLDMTKVFTEFRDRIIKRIRPCVRRGNHLFLLDEGPKNLIRCAINGAEASAFPDTGSDLMIASGGFARRHNLKVHRGEKYRRPVELIDGTVIRTDGMVLGAELQFDVSTSASQVLDYDAYQTFIDNLDSLANHGYHHQQRSSFICDLHIIEDLLHDIILSNEFIFHNEVFSRFKHLFYAQLTTTLPGSNLMESSILFVRKARESRFCRWWPSRWRRQYDNTETSAPSSDLVTTLKVLSWEERWVVEEARRNSAQLRIAGLPELYRLDAQRIENHRMSLWDTKNSRSLSAG</sequence>
<dbReference type="HOGENOM" id="CLU_485749_0_0_1"/>
<dbReference type="GeneID" id="20362333"/>
<protein>
    <submittedName>
        <fullName evidence="1">Uncharacterized protein</fullName>
    </submittedName>
</protein>